<dbReference type="Proteomes" id="UP001239169">
    <property type="component" value="Chromosome"/>
</dbReference>
<keyword evidence="1" id="KW-0472">Membrane</keyword>
<dbReference type="Pfam" id="PF06961">
    <property type="entry name" value="DUF1294"/>
    <property type="match status" value="1"/>
</dbReference>
<gene>
    <name evidence="2" type="ORF">QJS64_10035</name>
</gene>
<keyword evidence="3" id="KW-1185">Reference proteome</keyword>
<proteinExistence type="predicted"/>
<name>A0ABY8QZ22_PARBF</name>
<keyword evidence="1" id="KW-0812">Transmembrane</keyword>
<organism evidence="2 3">
    <name type="scientific">Paraclostridium bifermentans</name>
    <name type="common">Clostridium bifermentans</name>
    <dbReference type="NCBI Taxonomy" id="1490"/>
    <lineage>
        <taxon>Bacteria</taxon>
        <taxon>Bacillati</taxon>
        <taxon>Bacillota</taxon>
        <taxon>Clostridia</taxon>
        <taxon>Peptostreptococcales</taxon>
        <taxon>Peptostreptococcaceae</taxon>
        <taxon>Paraclostridium</taxon>
    </lineage>
</organism>
<protein>
    <submittedName>
        <fullName evidence="2">DUF1294 domain-containing protein</fullName>
    </submittedName>
</protein>
<dbReference type="InterPro" id="IPR012156">
    <property type="entry name" value="Cold_shock_CspA"/>
</dbReference>
<evidence type="ECO:0000313" key="3">
    <source>
        <dbReference type="Proteomes" id="UP001239169"/>
    </source>
</evidence>
<dbReference type="PIRSF" id="PIRSF002599">
    <property type="entry name" value="Cold_shock_A"/>
    <property type="match status" value="1"/>
</dbReference>
<accession>A0ABY8QZ22</accession>
<dbReference type="EMBL" id="CP124685">
    <property type="protein sequence ID" value="WGX74544.1"/>
    <property type="molecule type" value="Genomic_DNA"/>
</dbReference>
<keyword evidence="1" id="KW-1133">Transmembrane helix</keyword>
<feature type="transmembrane region" description="Helical" evidence="1">
    <location>
        <begin position="6"/>
        <end position="21"/>
    </location>
</feature>
<evidence type="ECO:0000256" key="1">
    <source>
        <dbReference type="SAM" id="Phobius"/>
    </source>
</evidence>
<sequence length="86" mass="10019">MKIFNIYFLIISCISFLLMYIDKQKAIKHEWRIPESTLMTLSLIGGAIGTYLGMYTFRHKTKHTKFTIGVPICIVINIFSYYFLAS</sequence>
<dbReference type="InterPro" id="IPR010718">
    <property type="entry name" value="DUF1294"/>
</dbReference>
<evidence type="ECO:0000313" key="2">
    <source>
        <dbReference type="EMBL" id="WGX74544.1"/>
    </source>
</evidence>
<feature type="transmembrane region" description="Helical" evidence="1">
    <location>
        <begin position="33"/>
        <end position="54"/>
    </location>
</feature>
<reference evidence="2 3" key="1">
    <citation type="submission" date="2023-04" db="EMBL/GenBank/DDBJ databases">
        <title>Bacteria Genome Submission.</title>
        <authorList>
            <person name="Isaac P."/>
        </authorList>
    </citation>
    <scope>NUCLEOTIDE SEQUENCE [LARGE SCALE GENOMIC DNA]</scope>
    <source>
        <strain evidence="2 3">SampleS7P1</strain>
    </source>
</reference>
<feature type="transmembrane region" description="Helical" evidence="1">
    <location>
        <begin position="66"/>
        <end position="84"/>
    </location>
</feature>